<keyword evidence="1" id="KW-1133">Transmembrane helix</keyword>
<keyword evidence="3" id="KW-1185">Reference proteome</keyword>
<dbReference type="HOGENOM" id="CLU_2954367_0_0_5"/>
<keyword evidence="1" id="KW-0472">Membrane</keyword>
<sequence length="59" mass="6420">MSRLNALPQSNPIFAQAQFTGVTAICCTICVQVIYFITSRRPILPPGLEITVCLALHGM</sequence>
<name>F9Y506_KETVW</name>
<accession>F9Y506</accession>
<dbReference type="AlphaFoldDB" id="F9Y506"/>
<organism evidence="2 3">
    <name type="scientific">Ketogulonicigenium vulgare (strain WSH-001)</name>
    <dbReference type="NCBI Taxonomy" id="759362"/>
    <lineage>
        <taxon>Bacteria</taxon>
        <taxon>Pseudomonadati</taxon>
        <taxon>Pseudomonadota</taxon>
        <taxon>Alphaproteobacteria</taxon>
        <taxon>Rhodobacterales</taxon>
        <taxon>Roseobacteraceae</taxon>
        <taxon>Ketogulonicigenium</taxon>
    </lineage>
</organism>
<dbReference type="Proteomes" id="UP000000692">
    <property type="component" value="Chromosome"/>
</dbReference>
<keyword evidence="1" id="KW-0812">Transmembrane</keyword>
<protein>
    <submittedName>
        <fullName evidence="2">Uncharacterized protein</fullName>
    </submittedName>
</protein>
<proteinExistence type="predicted"/>
<reference evidence="2 3" key="1">
    <citation type="journal article" date="2011" name="J. Bacteriol.">
        <title>Complete genome sequence of the industrial strain Ketogulonicigenium vulgare WSH-001.</title>
        <authorList>
            <person name="Liu L."/>
            <person name="Li Y."/>
            <person name="Zhang J."/>
            <person name="Zhou Z."/>
            <person name="Liu J."/>
            <person name="Li X."/>
            <person name="Zhou J."/>
            <person name="Du G."/>
            <person name="Wang L."/>
            <person name="Chen J."/>
        </authorList>
    </citation>
    <scope>NUCLEOTIDE SEQUENCE [LARGE SCALE GENOMIC DNA]</scope>
    <source>
        <strain evidence="2 3">WSH-001</strain>
    </source>
</reference>
<evidence type="ECO:0000313" key="2">
    <source>
        <dbReference type="EMBL" id="AEM40638.1"/>
    </source>
</evidence>
<dbReference type="EMBL" id="CP002018">
    <property type="protein sequence ID" value="AEM40638.1"/>
    <property type="molecule type" value="Genomic_DNA"/>
</dbReference>
<evidence type="ECO:0000313" key="3">
    <source>
        <dbReference type="Proteomes" id="UP000000692"/>
    </source>
</evidence>
<gene>
    <name evidence="2" type="ordered locus">KVU_0799</name>
</gene>
<feature type="transmembrane region" description="Helical" evidence="1">
    <location>
        <begin position="13"/>
        <end position="37"/>
    </location>
</feature>
<evidence type="ECO:0000256" key="1">
    <source>
        <dbReference type="SAM" id="Phobius"/>
    </source>
</evidence>
<dbReference type="KEGG" id="kvl:KVU_0799"/>